<reference evidence="1" key="1">
    <citation type="journal article" date="2023" name="IScience">
        <title>Live-bearing cockroach genome reveals convergent evolutionary mechanisms linked to viviparity in insects and beyond.</title>
        <authorList>
            <person name="Fouks B."/>
            <person name="Harrison M.C."/>
            <person name="Mikhailova A.A."/>
            <person name="Marchal E."/>
            <person name="English S."/>
            <person name="Carruthers M."/>
            <person name="Jennings E.C."/>
            <person name="Chiamaka E.L."/>
            <person name="Frigard R.A."/>
            <person name="Pippel M."/>
            <person name="Attardo G.M."/>
            <person name="Benoit J.B."/>
            <person name="Bornberg-Bauer E."/>
            <person name="Tobe S.S."/>
        </authorList>
    </citation>
    <scope>NUCLEOTIDE SEQUENCE</scope>
    <source>
        <strain evidence="1">Stay&amp;Tobe</strain>
    </source>
</reference>
<protein>
    <recommendedName>
        <fullName evidence="3">Glucosylceramidase</fullName>
    </recommendedName>
</protein>
<sequence length="72" mass="8400">YVIGNPCVKQYYGYNSFVCACNATYCDEIQTFDDADLQDGSYVRYESNIQDKRLFLTKENFVNLSDINIFDQ</sequence>
<accession>A0AAD8ENH2</accession>
<reference evidence="1" key="2">
    <citation type="submission" date="2023-05" db="EMBL/GenBank/DDBJ databases">
        <authorList>
            <person name="Fouks B."/>
        </authorList>
    </citation>
    <scope>NUCLEOTIDE SEQUENCE</scope>
    <source>
        <strain evidence="1">Stay&amp;Tobe</strain>
        <tissue evidence="1">Testes</tissue>
    </source>
</reference>
<feature type="non-terminal residue" evidence="1">
    <location>
        <position position="1"/>
    </location>
</feature>
<dbReference type="SUPFAM" id="SSF51011">
    <property type="entry name" value="Glycosyl hydrolase domain"/>
    <property type="match status" value="1"/>
</dbReference>
<evidence type="ECO:0000313" key="2">
    <source>
        <dbReference type="Proteomes" id="UP001233999"/>
    </source>
</evidence>
<evidence type="ECO:0008006" key="3">
    <source>
        <dbReference type="Google" id="ProtNLM"/>
    </source>
</evidence>
<evidence type="ECO:0000313" key="1">
    <source>
        <dbReference type="EMBL" id="KAJ9596052.1"/>
    </source>
</evidence>
<dbReference type="AlphaFoldDB" id="A0AAD8ENH2"/>
<gene>
    <name evidence="1" type="ORF">L9F63_012785</name>
</gene>
<name>A0AAD8ENH2_DIPPU</name>
<feature type="non-terminal residue" evidence="1">
    <location>
        <position position="72"/>
    </location>
</feature>
<dbReference type="Proteomes" id="UP001233999">
    <property type="component" value="Unassembled WGS sequence"/>
</dbReference>
<keyword evidence="2" id="KW-1185">Reference proteome</keyword>
<comment type="caution">
    <text evidence="1">The sequence shown here is derived from an EMBL/GenBank/DDBJ whole genome shotgun (WGS) entry which is preliminary data.</text>
</comment>
<organism evidence="1 2">
    <name type="scientific">Diploptera punctata</name>
    <name type="common">Pacific beetle cockroach</name>
    <dbReference type="NCBI Taxonomy" id="6984"/>
    <lineage>
        <taxon>Eukaryota</taxon>
        <taxon>Metazoa</taxon>
        <taxon>Ecdysozoa</taxon>
        <taxon>Arthropoda</taxon>
        <taxon>Hexapoda</taxon>
        <taxon>Insecta</taxon>
        <taxon>Pterygota</taxon>
        <taxon>Neoptera</taxon>
        <taxon>Polyneoptera</taxon>
        <taxon>Dictyoptera</taxon>
        <taxon>Blattodea</taxon>
        <taxon>Blaberoidea</taxon>
        <taxon>Blaberidae</taxon>
        <taxon>Diplopterinae</taxon>
        <taxon>Diploptera</taxon>
    </lineage>
</organism>
<proteinExistence type="predicted"/>
<dbReference type="EMBL" id="JASPKZ010002299">
    <property type="protein sequence ID" value="KAJ9596052.1"/>
    <property type="molecule type" value="Genomic_DNA"/>
</dbReference>